<dbReference type="PROSITE" id="PS50059">
    <property type="entry name" value="FKBP_PPIASE"/>
    <property type="match status" value="1"/>
</dbReference>
<keyword evidence="3 5" id="KW-0697">Rotamase</keyword>
<dbReference type="InterPro" id="IPR046357">
    <property type="entry name" value="PPIase_dom_sf"/>
</dbReference>
<dbReference type="PANTHER" id="PTHR47833:SF2">
    <property type="entry name" value="PEPTIDYLPROLYL ISOMERASE"/>
    <property type="match status" value="1"/>
</dbReference>
<dbReference type="EMBL" id="GG663743">
    <property type="protein sequence ID" value="EEH54902.1"/>
    <property type="molecule type" value="Genomic_DNA"/>
</dbReference>
<dbReference type="GO" id="GO:0003755">
    <property type="term" value="F:peptidyl-prolyl cis-trans isomerase activity"/>
    <property type="evidence" value="ECO:0007669"/>
    <property type="project" value="UniProtKB-KW"/>
</dbReference>
<comment type="catalytic activity">
    <reaction evidence="1 5">
        <text>[protein]-peptidylproline (omega=180) = [protein]-peptidylproline (omega=0)</text>
        <dbReference type="Rhea" id="RHEA:16237"/>
        <dbReference type="Rhea" id="RHEA-COMP:10747"/>
        <dbReference type="Rhea" id="RHEA-COMP:10748"/>
        <dbReference type="ChEBI" id="CHEBI:83833"/>
        <dbReference type="ChEBI" id="CHEBI:83834"/>
        <dbReference type="EC" id="5.2.1.8"/>
    </reaction>
</comment>
<accession>C1MZN9</accession>
<evidence type="ECO:0000256" key="4">
    <source>
        <dbReference type="ARBA" id="ARBA00023235"/>
    </source>
</evidence>
<dbReference type="KEGG" id="mpp:MICPUCDRAFT_8454"/>
<evidence type="ECO:0000256" key="2">
    <source>
        <dbReference type="ARBA" id="ARBA00013194"/>
    </source>
</evidence>
<dbReference type="GO" id="GO:0009507">
    <property type="term" value="C:chloroplast"/>
    <property type="evidence" value="ECO:0007669"/>
    <property type="project" value="InterPro"/>
</dbReference>
<name>C1MZN9_MICPC</name>
<keyword evidence="8" id="KW-1185">Reference proteome</keyword>
<evidence type="ECO:0000313" key="8">
    <source>
        <dbReference type="Proteomes" id="UP000001876"/>
    </source>
</evidence>
<dbReference type="OMA" id="DYDMRSM"/>
<dbReference type="Pfam" id="PF00254">
    <property type="entry name" value="FKBP_C"/>
    <property type="match status" value="1"/>
</dbReference>
<dbReference type="OrthoDB" id="1902587at2759"/>
<evidence type="ECO:0000259" key="6">
    <source>
        <dbReference type="PROSITE" id="PS50059"/>
    </source>
</evidence>
<feature type="domain" description="PPIase FKBP-type" evidence="6">
    <location>
        <begin position="47"/>
        <end position="141"/>
    </location>
</feature>
<dbReference type="SUPFAM" id="SSF54534">
    <property type="entry name" value="FKBP-like"/>
    <property type="match status" value="1"/>
</dbReference>
<sequence length="141" mass="14334">MTAATTPLPATARGLPELECPGELVTAPSGLQFCDASVGAGREPTKGTLIKAHYTGRLADGTGRVFDSSYTRGSPLQFKIGAGQVIRGWDEGILGGDGVPPMKVGGKRVLVIPAKLGYGDRGAGGGLIPGGATLKFDVELV</sequence>
<evidence type="ECO:0000256" key="5">
    <source>
        <dbReference type="PROSITE-ProRule" id="PRU00277"/>
    </source>
</evidence>
<evidence type="ECO:0000256" key="3">
    <source>
        <dbReference type="ARBA" id="ARBA00023110"/>
    </source>
</evidence>
<dbReference type="STRING" id="564608.C1MZN9"/>
<feature type="non-terminal residue" evidence="7">
    <location>
        <position position="141"/>
    </location>
</feature>
<dbReference type="Gene3D" id="3.10.50.40">
    <property type="match status" value="1"/>
</dbReference>
<dbReference type="RefSeq" id="XP_003061252.1">
    <property type="nucleotide sequence ID" value="XM_003061206.1"/>
</dbReference>
<gene>
    <name evidence="7" type="ORF">MICPUCDRAFT_8454</name>
</gene>
<dbReference type="PANTHER" id="PTHR47833">
    <property type="entry name" value="PHOTOSYNTHETIC NDH SUBUNIT OF LUMENAL LOCATION 4, CHLOROPLASTIC"/>
    <property type="match status" value="1"/>
</dbReference>
<dbReference type="EC" id="5.2.1.8" evidence="2 5"/>
<dbReference type="AlphaFoldDB" id="C1MZN9"/>
<dbReference type="Proteomes" id="UP000001876">
    <property type="component" value="Unassembled WGS sequence"/>
</dbReference>
<dbReference type="InterPro" id="IPR001179">
    <property type="entry name" value="PPIase_FKBP_dom"/>
</dbReference>
<reference evidence="7 8" key="1">
    <citation type="journal article" date="2009" name="Science">
        <title>Green evolution and dynamic adaptations revealed by genomes of the marine picoeukaryotes Micromonas.</title>
        <authorList>
            <person name="Worden A.Z."/>
            <person name="Lee J.H."/>
            <person name="Mock T."/>
            <person name="Rouze P."/>
            <person name="Simmons M.P."/>
            <person name="Aerts A.L."/>
            <person name="Allen A.E."/>
            <person name="Cuvelier M.L."/>
            <person name="Derelle E."/>
            <person name="Everett M.V."/>
            <person name="Foulon E."/>
            <person name="Grimwood J."/>
            <person name="Gundlach H."/>
            <person name="Henrissat B."/>
            <person name="Napoli C."/>
            <person name="McDonald S.M."/>
            <person name="Parker M.S."/>
            <person name="Rombauts S."/>
            <person name="Salamov A."/>
            <person name="Von Dassow P."/>
            <person name="Badger J.H."/>
            <person name="Coutinho P.M."/>
            <person name="Demir E."/>
            <person name="Dubchak I."/>
            <person name="Gentemann C."/>
            <person name="Eikrem W."/>
            <person name="Gready J.E."/>
            <person name="John U."/>
            <person name="Lanier W."/>
            <person name="Lindquist E.A."/>
            <person name="Lucas S."/>
            <person name="Mayer K.F."/>
            <person name="Moreau H."/>
            <person name="Not F."/>
            <person name="Otillar R."/>
            <person name="Panaud O."/>
            <person name="Pangilinan J."/>
            <person name="Paulsen I."/>
            <person name="Piegu B."/>
            <person name="Poliakov A."/>
            <person name="Robbens S."/>
            <person name="Schmutz J."/>
            <person name="Toulza E."/>
            <person name="Wyss T."/>
            <person name="Zelensky A."/>
            <person name="Zhou K."/>
            <person name="Armbrust E.V."/>
            <person name="Bhattacharya D."/>
            <person name="Goodenough U.W."/>
            <person name="Van de Peer Y."/>
            <person name="Grigoriev I.V."/>
        </authorList>
    </citation>
    <scope>NUCLEOTIDE SEQUENCE [LARGE SCALE GENOMIC DNA]</scope>
    <source>
        <strain evidence="7 8">CCMP1545</strain>
    </source>
</reference>
<protein>
    <recommendedName>
        <fullName evidence="2 5">peptidylprolyl isomerase</fullName>
        <ecNumber evidence="2 5">5.2.1.8</ecNumber>
    </recommendedName>
</protein>
<organism evidence="8">
    <name type="scientific">Micromonas pusilla (strain CCMP1545)</name>
    <name type="common">Picoplanktonic green alga</name>
    <dbReference type="NCBI Taxonomy" id="564608"/>
    <lineage>
        <taxon>Eukaryota</taxon>
        <taxon>Viridiplantae</taxon>
        <taxon>Chlorophyta</taxon>
        <taxon>Mamiellophyceae</taxon>
        <taxon>Mamiellales</taxon>
        <taxon>Mamiellaceae</taxon>
        <taxon>Micromonas</taxon>
    </lineage>
</organism>
<dbReference type="eggNOG" id="KOG0549">
    <property type="taxonomic scope" value="Eukaryota"/>
</dbReference>
<evidence type="ECO:0000313" key="7">
    <source>
        <dbReference type="EMBL" id="EEH54902.1"/>
    </source>
</evidence>
<keyword evidence="4 5" id="KW-0413">Isomerase</keyword>
<dbReference type="FunFam" id="3.10.50.40:FF:000006">
    <property type="entry name" value="Peptidyl-prolyl cis-trans isomerase"/>
    <property type="match status" value="1"/>
</dbReference>
<evidence type="ECO:0000256" key="1">
    <source>
        <dbReference type="ARBA" id="ARBA00000971"/>
    </source>
</evidence>
<dbReference type="InterPro" id="IPR044183">
    <property type="entry name" value="PNSL4/FKBP13-like"/>
</dbReference>
<dbReference type="GeneID" id="9686426"/>
<proteinExistence type="predicted"/>